<comment type="caution">
    <text evidence="1">The sequence shown here is derived from an EMBL/GenBank/DDBJ whole genome shotgun (WGS) entry which is preliminary data.</text>
</comment>
<sequence>MLQYSCKGIMPAMSMSTRTIYMGPPAVHNALPGLPKQLARPIKMIWPNGEVRQILGDFRVSDLLRSRGGKVMVGTDENGVPNERSASIFGQYLGDLAMKPNFAPLHIERWDSKLFRGYKHSIIRDVEEKFIYPAETIQLTRD</sequence>
<gene>
    <name evidence="1" type="ORF">PVAP13_1KG086954</name>
</gene>
<keyword evidence="2" id="KW-1185">Reference proteome</keyword>
<protein>
    <submittedName>
        <fullName evidence="1">Uncharacterized protein</fullName>
    </submittedName>
</protein>
<name>A0A8T0XGQ5_PANVG</name>
<reference evidence="1" key="1">
    <citation type="submission" date="2020-05" db="EMBL/GenBank/DDBJ databases">
        <title>WGS assembly of Panicum virgatum.</title>
        <authorList>
            <person name="Lovell J.T."/>
            <person name="Jenkins J."/>
            <person name="Shu S."/>
            <person name="Juenger T.E."/>
            <person name="Schmutz J."/>
        </authorList>
    </citation>
    <scope>NUCLEOTIDE SEQUENCE</scope>
    <source>
        <strain evidence="1">AP13</strain>
    </source>
</reference>
<accession>A0A8T0XGQ5</accession>
<evidence type="ECO:0000313" key="1">
    <source>
        <dbReference type="EMBL" id="KAG2656473.1"/>
    </source>
</evidence>
<dbReference type="EMBL" id="CM029037">
    <property type="protein sequence ID" value="KAG2656473.1"/>
    <property type="molecule type" value="Genomic_DNA"/>
</dbReference>
<dbReference type="AlphaFoldDB" id="A0A8T0XGQ5"/>
<organism evidence="1 2">
    <name type="scientific">Panicum virgatum</name>
    <name type="common">Blackwell switchgrass</name>
    <dbReference type="NCBI Taxonomy" id="38727"/>
    <lineage>
        <taxon>Eukaryota</taxon>
        <taxon>Viridiplantae</taxon>
        <taxon>Streptophyta</taxon>
        <taxon>Embryophyta</taxon>
        <taxon>Tracheophyta</taxon>
        <taxon>Spermatophyta</taxon>
        <taxon>Magnoliopsida</taxon>
        <taxon>Liliopsida</taxon>
        <taxon>Poales</taxon>
        <taxon>Poaceae</taxon>
        <taxon>PACMAD clade</taxon>
        <taxon>Panicoideae</taxon>
        <taxon>Panicodae</taxon>
        <taxon>Paniceae</taxon>
        <taxon>Panicinae</taxon>
        <taxon>Panicum</taxon>
        <taxon>Panicum sect. Hiantes</taxon>
    </lineage>
</organism>
<dbReference type="Proteomes" id="UP000823388">
    <property type="component" value="Chromosome 1K"/>
</dbReference>
<proteinExistence type="predicted"/>
<evidence type="ECO:0000313" key="2">
    <source>
        <dbReference type="Proteomes" id="UP000823388"/>
    </source>
</evidence>